<evidence type="ECO:0000313" key="2">
    <source>
        <dbReference type="Proteomes" id="UP000234331"/>
    </source>
</evidence>
<organism evidence="1 2">
    <name type="scientific">Frankia canadensis</name>
    <dbReference type="NCBI Taxonomy" id="1836972"/>
    <lineage>
        <taxon>Bacteria</taxon>
        <taxon>Bacillati</taxon>
        <taxon>Actinomycetota</taxon>
        <taxon>Actinomycetes</taxon>
        <taxon>Frankiales</taxon>
        <taxon>Frankiaceae</taxon>
        <taxon>Frankia</taxon>
    </lineage>
</organism>
<dbReference type="EMBL" id="FZMO01000190">
    <property type="protein sequence ID" value="SNQ48691.1"/>
    <property type="molecule type" value="Genomic_DNA"/>
</dbReference>
<gene>
    <name evidence="1" type="ORF">FRACA_270008</name>
</gene>
<dbReference type="AlphaFoldDB" id="A0A2I2KSP6"/>
<name>A0A2I2KSP6_9ACTN</name>
<dbReference type="Proteomes" id="UP000234331">
    <property type="component" value="Unassembled WGS sequence"/>
</dbReference>
<proteinExistence type="predicted"/>
<protein>
    <recommendedName>
        <fullName evidence="3">PIN domain-containing protein</fullName>
    </recommendedName>
</protein>
<evidence type="ECO:0008006" key="3">
    <source>
        <dbReference type="Google" id="ProtNLM"/>
    </source>
</evidence>
<keyword evidence="2" id="KW-1185">Reference proteome</keyword>
<evidence type="ECO:0000313" key="1">
    <source>
        <dbReference type="EMBL" id="SNQ48691.1"/>
    </source>
</evidence>
<sequence length="126" mass="13247">MRVSTHVVLDATAMLAVGRGNIVASRLIRRAGEGDGVYLYAPTCALVEADRTRRGVAEHIASLRAISLVDLDLAAALAVARDRTWAAAHVRHVAAPTPLRVGTVAIATSVPSDWSGEDIEIIDLAA</sequence>
<reference evidence="1 2" key="1">
    <citation type="submission" date="2017-06" db="EMBL/GenBank/DDBJ databases">
        <authorList>
            <person name="Kim H.J."/>
            <person name="Triplett B.A."/>
        </authorList>
    </citation>
    <scope>NUCLEOTIDE SEQUENCE [LARGE SCALE GENOMIC DNA]</scope>
    <source>
        <strain evidence="1">FRACA_ARgP5</strain>
    </source>
</reference>
<accession>A0A2I2KSP6</accession>